<dbReference type="EMBL" id="SMJZ01000018">
    <property type="protein sequence ID" value="TDC09363.1"/>
    <property type="molecule type" value="Genomic_DNA"/>
</dbReference>
<comment type="caution">
    <text evidence="1">The sequence shown here is derived from an EMBL/GenBank/DDBJ whole genome shotgun (WGS) entry which is preliminary data.</text>
</comment>
<sequence>MDEAARSLSATGRTRLRRFPERGRTDRADLEAILDDGLMCFVGAVVEGSPRVVPMVYGRINDTLYLHGSVANQVLTAARDGAELCVSVTDVDELVLANSLFHHSVNFRSAMIYGRGRLVTDQREQVAGLRAAADQLVPGRSATLDAPTRKQLAATIVIALPLEEASVKVRQGPPNGEAGDYDRPIWAGVLPLTQTWGEPLSDPKLRTATAIPDHVADMAGRPLR</sequence>
<dbReference type="Proteomes" id="UP000295157">
    <property type="component" value="Unassembled WGS sequence"/>
</dbReference>
<proteinExistence type="predicted"/>
<name>A0A4R4NND8_9ACTN</name>
<accession>A0A4R4NND8</accession>
<dbReference type="AlphaFoldDB" id="A0A4R4NND8"/>
<dbReference type="Pfam" id="PF12900">
    <property type="entry name" value="Pyridox_ox_2"/>
    <property type="match status" value="1"/>
</dbReference>
<reference evidence="1 2" key="1">
    <citation type="submission" date="2019-02" db="EMBL/GenBank/DDBJ databases">
        <title>Draft genome sequences of novel Actinobacteria.</title>
        <authorList>
            <person name="Sahin N."/>
            <person name="Ay H."/>
            <person name="Saygin H."/>
        </authorList>
    </citation>
    <scope>NUCLEOTIDE SEQUENCE [LARGE SCALE GENOMIC DNA]</scope>
    <source>
        <strain evidence="1 2">KC201</strain>
    </source>
</reference>
<gene>
    <name evidence="1" type="ORF">E1267_07735</name>
</gene>
<dbReference type="PANTHER" id="PTHR34071:SF2">
    <property type="entry name" value="FLAVIN-NUCLEOTIDE-BINDING PROTEIN"/>
    <property type="match status" value="1"/>
</dbReference>
<dbReference type="Gene3D" id="2.30.110.10">
    <property type="entry name" value="Electron Transport, Fmn-binding Protein, Chain A"/>
    <property type="match status" value="1"/>
</dbReference>
<dbReference type="RefSeq" id="WP_132331237.1">
    <property type="nucleotide sequence ID" value="NZ_SMJZ01000018.1"/>
</dbReference>
<dbReference type="PANTHER" id="PTHR34071">
    <property type="entry name" value="5-NITROIMIDAZOLE ANTIBIOTICS RESISTANCE PROTEIN, NIMA-FAMILY-RELATED PROTEIN-RELATED"/>
    <property type="match status" value="1"/>
</dbReference>
<dbReference type="OrthoDB" id="116031at2"/>
<evidence type="ECO:0000313" key="1">
    <source>
        <dbReference type="EMBL" id="TDC09363.1"/>
    </source>
</evidence>
<dbReference type="InterPro" id="IPR012349">
    <property type="entry name" value="Split_barrel_FMN-bd"/>
</dbReference>
<organism evidence="1 2">
    <name type="scientific">Nonomuraea longispora</name>
    <dbReference type="NCBI Taxonomy" id="1848320"/>
    <lineage>
        <taxon>Bacteria</taxon>
        <taxon>Bacillati</taxon>
        <taxon>Actinomycetota</taxon>
        <taxon>Actinomycetes</taxon>
        <taxon>Streptosporangiales</taxon>
        <taxon>Streptosporangiaceae</taxon>
        <taxon>Nonomuraea</taxon>
    </lineage>
</organism>
<keyword evidence="2" id="KW-1185">Reference proteome</keyword>
<protein>
    <submittedName>
        <fullName evidence="1">Pyridoxamine 5'-phosphate oxidase family protein</fullName>
    </submittedName>
</protein>
<dbReference type="SUPFAM" id="SSF50475">
    <property type="entry name" value="FMN-binding split barrel"/>
    <property type="match status" value="1"/>
</dbReference>
<dbReference type="InterPro" id="IPR024747">
    <property type="entry name" value="Pyridox_Oxase-rel"/>
</dbReference>
<evidence type="ECO:0000313" key="2">
    <source>
        <dbReference type="Proteomes" id="UP000295157"/>
    </source>
</evidence>